<feature type="transmembrane region" description="Helical" evidence="2">
    <location>
        <begin position="6"/>
        <end position="28"/>
    </location>
</feature>
<dbReference type="KEGG" id="bcom:BAUCODRAFT_71344"/>
<dbReference type="PANTHER" id="PTHR42077:SF1">
    <property type="entry name" value="YALI0F30239P"/>
    <property type="match status" value="1"/>
</dbReference>
<feature type="region of interest" description="Disordered" evidence="1">
    <location>
        <begin position="89"/>
        <end position="158"/>
    </location>
</feature>
<keyword evidence="2" id="KW-0472">Membrane</keyword>
<dbReference type="AlphaFoldDB" id="M2N967"/>
<dbReference type="HOGENOM" id="CLU_150197_0_0_1"/>
<dbReference type="PANTHER" id="PTHR42077">
    <property type="entry name" value="YALI0F30239P"/>
    <property type="match status" value="1"/>
</dbReference>
<name>M2N967_BAUPA</name>
<organism evidence="3 4">
    <name type="scientific">Baudoinia panamericana (strain UAMH 10762)</name>
    <name type="common">Angels' share fungus</name>
    <name type="synonym">Baudoinia compniacensis (strain UAMH 10762)</name>
    <dbReference type="NCBI Taxonomy" id="717646"/>
    <lineage>
        <taxon>Eukaryota</taxon>
        <taxon>Fungi</taxon>
        <taxon>Dikarya</taxon>
        <taxon>Ascomycota</taxon>
        <taxon>Pezizomycotina</taxon>
        <taxon>Dothideomycetes</taxon>
        <taxon>Dothideomycetidae</taxon>
        <taxon>Mycosphaerellales</taxon>
        <taxon>Teratosphaeriaceae</taxon>
        <taxon>Baudoinia</taxon>
    </lineage>
</organism>
<feature type="compositionally biased region" description="Low complexity" evidence="1">
    <location>
        <begin position="109"/>
        <end position="124"/>
    </location>
</feature>
<keyword evidence="2" id="KW-0812">Transmembrane</keyword>
<dbReference type="EMBL" id="KB445556">
    <property type="protein sequence ID" value="EMC95634.1"/>
    <property type="molecule type" value="Genomic_DNA"/>
</dbReference>
<sequence length="158" mass="17077">MAANIIPLVILLLVVAIGGFIAYQVYVWTNEMKDRASKHMEKKNLSFTKDGGLKVGVKQVDDESYTDKTQNVLVNVWNQAELPNYKSRLGWNSTQAGSKKPAATGSNLSVPTSVSRSSSQSSRTGRPDEARSSSASLAPPEPRGSQRRSASPVPGGWE</sequence>
<gene>
    <name evidence="3" type="ORF">BAUCODRAFT_71344</name>
</gene>
<evidence type="ECO:0000256" key="2">
    <source>
        <dbReference type="SAM" id="Phobius"/>
    </source>
</evidence>
<keyword evidence="4" id="KW-1185">Reference proteome</keyword>
<keyword evidence="2" id="KW-1133">Transmembrane helix</keyword>
<protein>
    <submittedName>
        <fullName evidence="3">Uncharacterized protein</fullName>
    </submittedName>
</protein>
<evidence type="ECO:0000313" key="4">
    <source>
        <dbReference type="Proteomes" id="UP000011761"/>
    </source>
</evidence>
<dbReference type="RefSeq" id="XP_007676969.1">
    <property type="nucleotide sequence ID" value="XM_007678779.1"/>
</dbReference>
<dbReference type="GeneID" id="19116660"/>
<evidence type="ECO:0000256" key="1">
    <source>
        <dbReference type="SAM" id="MobiDB-lite"/>
    </source>
</evidence>
<evidence type="ECO:0000313" key="3">
    <source>
        <dbReference type="EMBL" id="EMC95634.1"/>
    </source>
</evidence>
<accession>M2N967</accession>
<dbReference type="Proteomes" id="UP000011761">
    <property type="component" value="Unassembled WGS sequence"/>
</dbReference>
<dbReference type="eggNOG" id="ENOG502SSTB">
    <property type="taxonomic scope" value="Eukaryota"/>
</dbReference>
<reference evidence="3 4" key="1">
    <citation type="journal article" date="2012" name="PLoS Pathog.">
        <title>Diverse lifestyles and strategies of plant pathogenesis encoded in the genomes of eighteen Dothideomycetes fungi.</title>
        <authorList>
            <person name="Ohm R.A."/>
            <person name="Feau N."/>
            <person name="Henrissat B."/>
            <person name="Schoch C.L."/>
            <person name="Horwitz B.A."/>
            <person name="Barry K.W."/>
            <person name="Condon B.J."/>
            <person name="Copeland A.C."/>
            <person name="Dhillon B."/>
            <person name="Glaser F."/>
            <person name="Hesse C.N."/>
            <person name="Kosti I."/>
            <person name="LaButti K."/>
            <person name="Lindquist E.A."/>
            <person name="Lucas S."/>
            <person name="Salamov A.A."/>
            <person name="Bradshaw R.E."/>
            <person name="Ciuffetti L."/>
            <person name="Hamelin R.C."/>
            <person name="Kema G.H.J."/>
            <person name="Lawrence C."/>
            <person name="Scott J.A."/>
            <person name="Spatafora J.W."/>
            <person name="Turgeon B.G."/>
            <person name="de Wit P.J.G.M."/>
            <person name="Zhong S."/>
            <person name="Goodwin S.B."/>
            <person name="Grigoriev I.V."/>
        </authorList>
    </citation>
    <scope>NUCLEOTIDE SEQUENCE [LARGE SCALE GENOMIC DNA]</scope>
    <source>
        <strain evidence="3 4">UAMH 10762</strain>
    </source>
</reference>
<dbReference type="OrthoDB" id="4083871at2759"/>
<proteinExistence type="predicted"/>